<dbReference type="PRINTS" id="PR01438">
    <property type="entry name" value="UNVRSLSTRESS"/>
</dbReference>
<dbReference type="CDD" id="cd00293">
    <property type="entry name" value="USP-like"/>
    <property type="match status" value="2"/>
</dbReference>
<comment type="similarity">
    <text evidence="1">Belongs to the universal stress protein A family.</text>
</comment>
<accession>A0A0F8XBB4</accession>
<feature type="domain" description="UspA" evidence="2">
    <location>
        <begin position="154"/>
        <end position="297"/>
    </location>
</feature>
<dbReference type="InterPro" id="IPR006015">
    <property type="entry name" value="Universal_stress_UspA"/>
</dbReference>
<comment type="caution">
    <text evidence="3">The sequence shown here is derived from an EMBL/GenBank/DDBJ whole genome shotgun (WGS) entry which is preliminary data.</text>
</comment>
<evidence type="ECO:0000259" key="2">
    <source>
        <dbReference type="Pfam" id="PF00582"/>
    </source>
</evidence>
<proteinExistence type="inferred from homology"/>
<evidence type="ECO:0000313" key="3">
    <source>
        <dbReference type="EMBL" id="KKK66103.1"/>
    </source>
</evidence>
<protein>
    <recommendedName>
        <fullName evidence="2">UspA domain-containing protein</fullName>
    </recommendedName>
</protein>
<dbReference type="InterPro" id="IPR014729">
    <property type="entry name" value="Rossmann-like_a/b/a_fold"/>
</dbReference>
<reference evidence="3" key="1">
    <citation type="journal article" date="2015" name="Nature">
        <title>Complex archaea that bridge the gap between prokaryotes and eukaryotes.</title>
        <authorList>
            <person name="Spang A."/>
            <person name="Saw J.H."/>
            <person name="Jorgensen S.L."/>
            <person name="Zaremba-Niedzwiedzka K."/>
            <person name="Martijn J."/>
            <person name="Lind A.E."/>
            <person name="van Eijk R."/>
            <person name="Schleper C."/>
            <person name="Guy L."/>
            <person name="Ettema T.J."/>
        </authorList>
    </citation>
    <scope>NUCLEOTIDE SEQUENCE</scope>
</reference>
<name>A0A0F8XBB4_9ZZZZ</name>
<feature type="domain" description="UspA" evidence="2">
    <location>
        <begin position="7"/>
        <end position="147"/>
    </location>
</feature>
<dbReference type="SUPFAM" id="SSF52402">
    <property type="entry name" value="Adenine nucleotide alpha hydrolases-like"/>
    <property type="match status" value="2"/>
</dbReference>
<dbReference type="EMBL" id="LAZR01060240">
    <property type="protein sequence ID" value="KKK66103.1"/>
    <property type="molecule type" value="Genomic_DNA"/>
</dbReference>
<dbReference type="Gene3D" id="3.40.50.620">
    <property type="entry name" value="HUPs"/>
    <property type="match status" value="2"/>
</dbReference>
<dbReference type="InterPro" id="IPR006016">
    <property type="entry name" value="UspA"/>
</dbReference>
<gene>
    <name evidence="3" type="ORF">LCGC14_2967460</name>
</gene>
<evidence type="ECO:0000256" key="1">
    <source>
        <dbReference type="ARBA" id="ARBA00008791"/>
    </source>
</evidence>
<organism evidence="3">
    <name type="scientific">marine sediment metagenome</name>
    <dbReference type="NCBI Taxonomy" id="412755"/>
    <lineage>
        <taxon>unclassified sequences</taxon>
        <taxon>metagenomes</taxon>
        <taxon>ecological metagenomes</taxon>
    </lineage>
</organism>
<sequence length="306" mass="34403">MSLFVHKRILVATDFSECSRVALDICISASKCMKTKLYILHTIEKFPHDYRHLLSSTTHSNMKQKLEEEAVNKIKAILPEELLGSEDIVPIIRFGKPFLEVIQVAKEKDVDIIAIGTHGRAGVDRIILGSVAERVVRKAHCPVMVVRSRKYIGFKRIIVPIDFSDCSRIALEYAAATARAHRSKLTILHVYEESFIEPYVRAANTEEEAQEIIRGIEQVNEGKYDEFLKKIDLGGVEYDKLLRKGIPSNEIVETAREQQAQLIVVGTHGRSGIKHMLIGSDAEEVVRNAPCDIVVVKPEKSSFSMP</sequence>
<dbReference type="Pfam" id="PF00582">
    <property type="entry name" value="Usp"/>
    <property type="match status" value="2"/>
</dbReference>
<dbReference type="PANTHER" id="PTHR46268:SF6">
    <property type="entry name" value="UNIVERSAL STRESS PROTEIN UP12"/>
    <property type="match status" value="1"/>
</dbReference>
<dbReference type="AlphaFoldDB" id="A0A0F8XBB4"/>
<dbReference type="PANTHER" id="PTHR46268">
    <property type="entry name" value="STRESS RESPONSE PROTEIN NHAX"/>
    <property type="match status" value="1"/>
</dbReference>